<feature type="region of interest" description="Disordered" evidence="9">
    <location>
        <begin position="492"/>
        <end position="547"/>
    </location>
</feature>
<keyword evidence="8" id="KW-0675">Receptor</keyword>
<organism evidence="12 13">
    <name type="scientific">Lactuca saligna</name>
    <name type="common">Willowleaf lettuce</name>
    <dbReference type="NCBI Taxonomy" id="75948"/>
    <lineage>
        <taxon>Eukaryota</taxon>
        <taxon>Viridiplantae</taxon>
        <taxon>Streptophyta</taxon>
        <taxon>Embryophyta</taxon>
        <taxon>Tracheophyta</taxon>
        <taxon>Spermatophyta</taxon>
        <taxon>Magnoliopsida</taxon>
        <taxon>eudicotyledons</taxon>
        <taxon>Gunneridae</taxon>
        <taxon>Pentapetalae</taxon>
        <taxon>asterids</taxon>
        <taxon>campanulids</taxon>
        <taxon>Asterales</taxon>
        <taxon>Asteraceae</taxon>
        <taxon>Cichorioideae</taxon>
        <taxon>Cichorieae</taxon>
        <taxon>Lactucinae</taxon>
        <taxon>Lactuca</taxon>
    </lineage>
</organism>
<feature type="compositionally biased region" description="Low complexity" evidence="9">
    <location>
        <begin position="394"/>
        <end position="405"/>
    </location>
</feature>
<evidence type="ECO:0000256" key="6">
    <source>
        <dbReference type="ARBA" id="ARBA00022989"/>
    </source>
</evidence>
<evidence type="ECO:0000256" key="8">
    <source>
        <dbReference type="ARBA" id="ARBA00023170"/>
    </source>
</evidence>
<evidence type="ECO:0000256" key="2">
    <source>
        <dbReference type="ARBA" id="ARBA00022614"/>
    </source>
</evidence>
<feature type="compositionally biased region" description="Pro residues" evidence="9">
    <location>
        <begin position="382"/>
        <end position="393"/>
    </location>
</feature>
<keyword evidence="7 10" id="KW-0472">Membrane</keyword>
<feature type="domain" description="Leucine-rich repeat-containing N-terminal plant-type" evidence="11">
    <location>
        <begin position="158"/>
        <end position="197"/>
    </location>
</feature>
<dbReference type="InterPro" id="IPR001611">
    <property type="entry name" value="Leu-rich_rpt"/>
</dbReference>
<evidence type="ECO:0000256" key="9">
    <source>
        <dbReference type="SAM" id="MobiDB-lite"/>
    </source>
</evidence>
<dbReference type="PANTHER" id="PTHR48007">
    <property type="entry name" value="LEUCINE-RICH REPEAT RECEPTOR-LIKE PROTEIN KINASE PXC1"/>
    <property type="match status" value="1"/>
</dbReference>
<dbReference type="GO" id="GO:0016020">
    <property type="term" value="C:membrane"/>
    <property type="evidence" value="ECO:0007669"/>
    <property type="project" value="UniProtKB-SubCell"/>
</dbReference>
<keyword evidence="2" id="KW-0433">Leucine-rich repeat</keyword>
<dbReference type="InterPro" id="IPR046959">
    <property type="entry name" value="PRK1-6/SRF4-like"/>
</dbReference>
<dbReference type="Pfam" id="PF00560">
    <property type="entry name" value="LRR_1"/>
    <property type="match status" value="1"/>
</dbReference>
<keyword evidence="13" id="KW-1185">Reference proteome</keyword>
<dbReference type="Proteomes" id="UP001177003">
    <property type="component" value="Chromosome 8"/>
</dbReference>
<dbReference type="Pfam" id="PF13855">
    <property type="entry name" value="LRR_8"/>
    <property type="match status" value="1"/>
</dbReference>
<dbReference type="FunFam" id="3.80.10.10:FF:000062">
    <property type="entry name" value="protein STRUBBELIG-RECEPTOR FAMILY 3"/>
    <property type="match status" value="1"/>
</dbReference>
<dbReference type="Gene3D" id="3.80.10.10">
    <property type="entry name" value="Ribonuclease Inhibitor"/>
    <property type="match status" value="2"/>
</dbReference>
<keyword evidence="5" id="KW-0677">Repeat</keyword>
<evidence type="ECO:0000259" key="11">
    <source>
        <dbReference type="Pfam" id="PF08263"/>
    </source>
</evidence>
<dbReference type="InterPro" id="IPR013210">
    <property type="entry name" value="LRR_N_plant-typ"/>
</dbReference>
<protein>
    <recommendedName>
        <fullName evidence="11">Leucine-rich repeat-containing N-terminal plant-type domain-containing protein</fullName>
    </recommendedName>
</protein>
<evidence type="ECO:0000256" key="5">
    <source>
        <dbReference type="ARBA" id="ARBA00022737"/>
    </source>
</evidence>
<proteinExistence type="predicted"/>
<feature type="compositionally biased region" description="Low complexity" evidence="9">
    <location>
        <begin position="428"/>
        <end position="441"/>
    </location>
</feature>
<feature type="compositionally biased region" description="Polar residues" evidence="9">
    <location>
        <begin position="407"/>
        <end position="427"/>
    </location>
</feature>
<feature type="compositionally biased region" description="Polar residues" evidence="9">
    <location>
        <begin position="13"/>
        <end position="24"/>
    </location>
</feature>
<gene>
    <name evidence="12" type="ORF">LSALG_LOCUS38222</name>
</gene>
<evidence type="ECO:0000256" key="7">
    <source>
        <dbReference type="ARBA" id="ARBA00023136"/>
    </source>
</evidence>
<sequence>MEISGEIPERDNANSTHPRGTRTSYGYHIEPTSGSREHYGPPRLLKGEMVAMGQQILTAKTMTVVAEQRAEEATCELCGMSGNLICMTSIHTQSPSIHSFPFQREKVERELNFFCLSSLQLSNISLTFPLFFTSSRLNWICRGFVLIFVGPISLATNPADVSAINKLYVALGSPLLPGWTASAGDPCIEGWQGVACDPTNTNILSITVIGANIVGELGESLGSFTSLQSIDLSNNHIGGSIPTEFPVTIMNIFLADNNFTGSIPVFLTSLTQLTALSLNDNNLSGEIPDSFEGLTGLVNLDLSSNDLSGELPSSLQHLSFLTTFHLQNNQLSGTLDVLQDLPLTDLNVENNMFNGPIPEKLLAIPIFRKDGNLFNTTSAAPLSPPTSPIPLTPPGTTGTPFFPSPRQTPGKQSPPGKQTPSQQADGPSSNEGSKSSSTNKSWSSKKKVWVSIASIFGFIVLGLLCLLFIPPCFRRKRLPGLMNKRHEIAPYNRESHMENGPLAQPPNQVDKAPPKEGGNSTTKGGATTTAFTTTTTTTTTKNSSNAKIHRLTKARQSGDRFHQI</sequence>
<feature type="region of interest" description="Disordered" evidence="9">
    <location>
        <begin position="1"/>
        <end position="39"/>
    </location>
</feature>
<name>A0AA36EN65_LACSI</name>
<feature type="transmembrane region" description="Helical" evidence="10">
    <location>
        <begin position="448"/>
        <end position="469"/>
    </location>
</feature>
<dbReference type="Pfam" id="PF08263">
    <property type="entry name" value="LRRNT_2"/>
    <property type="match status" value="1"/>
</dbReference>
<evidence type="ECO:0000313" key="12">
    <source>
        <dbReference type="EMBL" id="CAI9299515.1"/>
    </source>
</evidence>
<accession>A0AA36EN65</accession>
<keyword evidence="6 10" id="KW-1133">Transmembrane helix</keyword>
<evidence type="ECO:0000256" key="3">
    <source>
        <dbReference type="ARBA" id="ARBA00022692"/>
    </source>
</evidence>
<dbReference type="EMBL" id="OX465084">
    <property type="protein sequence ID" value="CAI9299515.1"/>
    <property type="molecule type" value="Genomic_DNA"/>
</dbReference>
<comment type="subcellular location">
    <subcellularLocation>
        <location evidence="1">Membrane</location>
    </subcellularLocation>
</comment>
<feature type="compositionally biased region" description="Low complexity" evidence="9">
    <location>
        <begin position="518"/>
        <end position="546"/>
    </location>
</feature>
<dbReference type="InterPro" id="IPR032675">
    <property type="entry name" value="LRR_dom_sf"/>
</dbReference>
<dbReference type="PANTHER" id="PTHR48007:SF58">
    <property type="entry name" value="PROTEIN KINASE DOMAIN-CONTAINING PROTEIN"/>
    <property type="match status" value="1"/>
</dbReference>
<dbReference type="AlphaFoldDB" id="A0AA36EN65"/>
<keyword evidence="4" id="KW-0732">Signal</keyword>
<reference evidence="12" key="1">
    <citation type="submission" date="2023-04" db="EMBL/GenBank/DDBJ databases">
        <authorList>
            <person name="Vijverberg K."/>
            <person name="Xiong W."/>
            <person name="Schranz E."/>
        </authorList>
    </citation>
    <scope>NUCLEOTIDE SEQUENCE</scope>
</reference>
<feature type="region of interest" description="Disordered" evidence="9">
    <location>
        <begin position="377"/>
        <end position="441"/>
    </location>
</feature>
<evidence type="ECO:0000256" key="10">
    <source>
        <dbReference type="SAM" id="Phobius"/>
    </source>
</evidence>
<keyword evidence="3 10" id="KW-0812">Transmembrane</keyword>
<evidence type="ECO:0000256" key="1">
    <source>
        <dbReference type="ARBA" id="ARBA00004370"/>
    </source>
</evidence>
<dbReference type="SUPFAM" id="SSF52058">
    <property type="entry name" value="L domain-like"/>
    <property type="match status" value="1"/>
</dbReference>
<evidence type="ECO:0000313" key="13">
    <source>
        <dbReference type="Proteomes" id="UP001177003"/>
    </source>
</evidence>
<evidence type="ECO:0000256" key="4">
    <source>
        <dbReference type="ARBA" id="ARBA00022729"/>
    </source>
</evidence>